<organism evidence="4 5">
    <name type="scientific">Diversispora eburnea</name>
    <dbReference type="NCBI Taxonomy" id="1213867"/>
    <lineage>
        <taxon>Eukaryota</taxon>
        <taxon>Fungi</taxon>
        <taxon>Fungi incertae sedis</taxon>
        <taxon>Mucoromycota</taxon>
        <taxon>Glomeromycotina</taxon>
        <taxon>Glomeromycetes</taxon>
        <taxon>Diversisporales</taxon>
        <taxon>Diversisporaceae</taxon>
        <taxon>Diversispora</taxon>
    </lineage>
</organism>
<evidence type="ECO:0000256" key="2">
    <source>
        <dbReference type="ARBA" id="ARBA00040976"/>
    </source>
</evidence>
<evidence type="ECO:0000313" key="4">
    <source>
        <dbReference type="EMBL" id="CAG8596330.1"/>
    </source>
</evidence>
<protein>
    <recommendedName>
        <fullName evidence="2">Chitinase domain-containing protein 1</fullName>
    </recommendedName>
</protein>
<dbReference type="GO" id="GO:0012505">
    <property type="term" value="C:endomembrane system"/>
    <property type="evidence" value="ECO:0007669"/>
    <property type="project" value="TreeGrafter"/>
</dbReference>
<comment type="caution">
    <text evidence="4">The sequence shown here is derived from an EMBL/GenBank/DDBJ whole genome shotgun (WGS) entry which is preliminary data.</text>
</comment>
<dbReference type="OrthoDB" id="10254444at2759"/>
<sequence length="295" mass="34781">EQITFNNYYYYHDNESIPIDVKYSTILENHDKYDKTNAGIKYFESGPTLAYVTPWNNHGGHDVDQGWIKNVRVKREDDEKIMGKIVPRFEFHNWNQLDYENFIRNPEEAEALVNVLIKECRDFVRKLGMELHKESRELILVINPRIHFTAAQFEDFSQFVDLFSVMTYDHSSAQNPGPNAPINWVENNIISITPTSINRNKVLLGLNMYGIDFYQGGKMDYVIRNNYIDKLRYYKPKIEWNYYAGEHSLQYEENGVSHEVWFPTLKSIKTRIEIAEDYGTGLSLWEIGQGLDYFK</sequence>
<gene>
    <name evidence="4" type="ORF">DEBURN_LOCUS9305</name>
</gene>
<evidence type="ECO:0000259" key="3">
    <source>
        <dbReference type="SMART" id="SM00636"/>
    </source>
</evidence>
<dbReference type="InterPro" id="IPR001223">
    <property type="entry name" value="Glyco_hydro18_cat"/>
</dbReference>
<dbReference type="GO" id="GO:0070492">
    <property type="term" value="F:oligosaccharide binding"/>
    <property type="evidence" value="ECO:0007669"/>
    <property type="project" value="TreeGrafter"/>
</dbReference>
<comment type="similarity">
    <text evidence="1">Belongs to the glycosyl hydrolase 18 family.</text>
</comment>
<name>A0A9N9CDM7_9GLOM</name>
<evidence type="ECO:0000313" key="5">
    <source>
        <dbReference type="Proteomes" id="UP000789706"/>
    </source>
</evidence>
<accession>A0A9N9CDM7</accession>
<keyword evidence="5" id="KW-1185">Reference proteome</keyword>
<dbReference type="SMART" id="SM00636">
    <property type="entry name" value="Glyco_18"/>
    <property type="match status" value="1"/>
</dbReference>
<feature type="domain" description="Chitinase II/V-like catalytic" evidence="3">
    <location>
        <begin position="46"/>
        <end position="290"/>
    </location>
</feature>
<dbReference type="SUPFAM" id="SSF51445">
    <property type="entry name" value="(Trans)glycosidases"/>
    <property type="match status" value="1"/>
</dbReference>
<dbReference type="Gene3D" id="3.10.50.10">
    <property type="match status" value="1"/>
</dbReference>
<feature type="non-terminal residue" evidence="4">
    <location>
        <position position="295"/>
    </location>
</feature>
<dbReference type="Pfam" id="PF00704">
    <property type="entry name" value="Glyco_hydro_18"/>
    <property type="match status" value="1"/>
</dbReference>
<proteinExistence type="inferred from homology"/>
<dbReference type="InterPro" id="IPR011583">
    <property type="entry name" value="Chitinase_II/V-like_cat"/>
</dbReference>
<evidence type="ECO:0000256" key="1">
    <source>
        <dbReference type="ARBA" id="ARBA00009336"/>
    </source>
</evidence>
<dbReference type="Gene3D" id="3.20.20.80">
    <property type="entry name" value="Glycosidases"/>
    <property type="match status" value="2"/>
</dbReference>
<dbReference type="Proteomes" id="UP000789706">
    <property type="component" value="Unassembled WGS sequence"/>
</dbReference>
<dbReference type="PANTHER" id="PTHR46066">
    <property type="entry name" value="CHITINASE DOMAIN-CONTAINING PROTEIN 1 FAMILY MEMBER"/>
    <property type="match status" value="1"/>
</dbReference>
<dbReference type="GO" id="GO:0008061">
    <property type="term" value="F:chitin binding"/>
    <property type="evidence" value="ECO:0007669"/>
    <property type="project" value="InterPro"/>
</dbReference>
<dbReference type="InterPro" id="IPR029070">
    <property type="entry name" value="Chitinase_insertion_sf"/>
</dbReference>
<dbReference type="GO" id="GO:0005975">
    <property type="term" value="P:carbohydrate metabolic process"/>
    <property type="evidence" value="ECO:0007669"/>
    <property type="project" value="InterPro"/>
</dbReference>
<dbReference type="AlphaFoldDB" id="A0A9N9CDM7"/>
<dbReference type="PANTHER" id="PTHR46066:SF2">
    <property type="entry name" value="CHITINASE DOMAIN-CONTAINING PROTEIN 1"/>
    <property type="match status" value="1"/>
</dbReference>
<reference evidence="4" key="1">
    <citation type="submission" date="2021-06" db="EMBL/GenBank/DDBJ databases">
        <authorList>
            <person name="Kallberg Y."/>
            <person name="Tangrot J."/>
            <person name="Rosling A."/>
        </authorList>
    </citation>
    <scope>NUCLEOTIDE SEQUENCE</scope>
    <source>
        <strain evidence="4">AZ414A</strain>
    </source>
</reference>
<dbReference type="EMBL" id="CAJVPK010001715">
    <property type="protein sequence ID" value="CAG8596330.1"/>
    <property type="molecule type" value="Genomic_DNA"/>
</dbReference>
<dbReference type="InterPro" id="IPR017853">
    <property type="entry name" value="GH"/>
</dbReference>